<dbReference type="AlphaFoldDB" id="A0A8J3NNY4"/>
<gene>
    <name evidence="8" type="ORF">Cch02nite_11010</name>
</gene>
<protein>
    <recommendedName>
        <fullName evidence="7">ATP-grasp domain-containing protein</fullName>
    </recommendedName>
</protein>
<dbReference type="SUPFAM" id="SSF53686">
    <property type="entry name" value="Tryptophan synthase beta subunit-like PLP-dependent enzymes"/>
    <property type="match status" value="1"/>
</dbReference>
<evidence type="ECO:0000256" key="6">
    <source>
        <dbReference type="PROSITE-ProRule" id="PRU00409"/>
    </source>
</evidence>
<evidence type="ECO:0000313" key="8">
    <source>
        <dbReference type="EMBL" id="GIF87657.1"/>
    </source>
</evidence>
<dbReference type="Pfam" id="PF00291">
    <property type="entry name" value="PALP"/>
    <property type="match status" value="1"/>
</dbReference>
<dbReference type="Pfam" id="PF13535">
    <property type="entry name" value="ATP-grasp_4"/>
    <property type="match status" value="1"/>
</dbReference>
<keyword evidence="4 6" id="KW-0067">ATP-binding</keyword>
<proteinExistence type="predicted"/>
<evidence type="ECO:0000256" key="2">
    <source>
        <dbReference type="ARBA" id="ARBA00022598"/>
    </source>
</evidence>
<reference evidence="8 9" key="1">
    <citation type="submission" date="2021-01" db="EMBL/GenBank/DDBJ databases">
        <title>Whole genome shotgun sequence of Catellatospora chokoriensis NBRC 107358.</title>
        <authorList>
            <person name="Komaki H."/>
            <person name="Tamura T."/>
        </authorList>
    </citation>
    <scope>NUCLEOTIDE SEQUENCE [LARGE SCALE GENOMIC DNA]</scope>
    <source>
        <strain evidence="8 9">NBRC 107358</strain>
    </source>
</reference>
<dbReference type="PROSITE" id="PS50975">
    <property type="entry name" value="ATP_GRASP"/>
    <property type="match status" value="1"/>
</dbReference>
<organism evidence="8 9">
    <name type="scientific">Catellatospora chokoriensis</name>
    <dbReference type="NCBI Taxonomy" id="310353"/>
    <lineage>
        <taxon>Bacteria</taxon>
        <taxon>Bacillati</taxon>
        <taxon>Actinomycetota</taxon>
        <taxon>Actinomycetes</taxon>
        <taxon>Micromonosporales</taxon>
        <taxon>Micromonosporaceae</taxon>
        <taxon>Catellatospora</taxon>
    </lineage>
</organism>
<dbReference type="PANTHER" id="PTHR43585:SF2">
    <property type="entry name" value="ATP-GRASP ENZYME FSQD"/>
    <property type="match status" value="1"/>
</dbReference>
<evidence type="ECO:0000256" key="4">
    <source>
        <dbReference type="ARBA" id="ARBA00022840"/>
    </source>
</evidence>
<dbReference type="SUPFAM" id="SSF56059">
    <property type="entry name" value="Glutathione synthetase ATP-binding domain-like"/>
    <property type="match status" value="1"/>
</dbReference>
<dbReference type="RefSeq" id="WP_191839526.1">
    <property type="nucleotide sequence ID" value="NZ_BAAALB010000007.1"/>
</dbReference>
<evidence type="ECO:0000256" key="3">
    <source>
        <dbReference type="ARBA" id="ARBA00022741"/>
    </source>
</evidence>
<dbReference type="Gene3D" id="3.40.50.20">
    <property type="match status" value="1"/>
</dbReference>
<comment type="cofactor">
    <cofactor evidence="1">
        <name>pyridoxal 5'-phosphate</name>
        <dbReference type="ChEBI" id="CHEBI:597326"/>
    </cofactor>
</comment>
<dbReference type="InterPro" id="IPR036052">
    <property type="entry name" value="TrpB-like_PALP_sf"/>
</dbReference>
<evidence type="ECO:0000256" key="1">
    <source>
        <dbReference type="ARBA" id="ARBA00001933"/>
    </source>
</evidence>
<comment type="caution">
    <text evidence="8">The sequence shown here is derived from an EMBL/GenBank/DDBJ whole genome shotgun (WGS) entry which is preliminary data.</text>
</comment>
<keyword evidence="2" id="KW-0436">Ligase</keyword>
<dbReference type="Gene3D" id="3.30.470.20">
    <property type="entry name" value="ATP-grasp fold, B domain"/>
    <property type="match status" value="1"/>
</dbReference>
<evidence type="ECO:0000256" key="5">
    <source>
        <dbReference type="ARBA" id="ARBA00022898"/>
    </source>
</evidence>
<dbReference type="SMART" id="SM01209">
    <property type="entry name" value="GARS_A"/>
    <property type="match status" value="1"/>
</dbReference>
<dbReference type="Gene3D" id="3.40.50.1100">
    <property type="match status" value="2"/>
</dbReference>
<name>A0A8J3NNY4_9ACTN</name>
<keyword evidence="3 6" id="KW-0547">Nucleotide-binding</keyword>
<dbReference type="GO" id="GO:1901605">
    <property type="term" value="P:alpha-amino acid metabolic process"/>
    <property type="evidence" value="ECO:0007669"/>
    <property type="project" value="UniProtKB-ARBA"/>
</dbReference>
<dbReference type="CDD" id="cd01561">
    <property type="entry name" value="CBS_like"/>
    <property type="match status" value="1"/>
</dbReference>
<dbReference type="InterPro" id="IPR011761">
    <property type="entry name" value="ATP-grasp"/>
</dbReference>
<dbReference type="InterPro" id="IPR040570">
    <property type="entry name" value="LAL_C2"/>
</dbReference>
<dbReference type="PANTHER" id="PTHR43585">
    <property type="entry name" value="FUMIPYRROLE BIOSYNTHESIS PROTEIN C"/>
    <property type="match status" value="1"/>
</dbReference>
<feature type="domain" description="ATP-grasp" evidence="7">
    <location>
        <begin position="447"/>
        <end position="646"/>
    </location>
</feature>
<dbReference type="InterPro" id="IPR041472">
    <property type="entry name" value="BL00235/CARNS1_N"/>
</dbReference>
<dbReference type="GO" id="GO:0016874">
    <property type="term" value="F:ligase activity"/>
    <property type="evidence" value="ECO:0007669"/>
    <property type="project" value="UniProtKB-KW"/>
</dbReference>
<dbReference type="GO" id="GO:0046872">
    <property type="term" value="F:metal ion binding"/>
    <property type="evidence" value="ECO:0007669"/>
    <property type="project" value="InterPro"/>
</dbReference>
<evidence type="ECO:0000313" key="9">
    <source>
        <dbReference type="Proteomes" id="UP000619293"/>
    </source>
</evidence>
<dbReference type="GO" id="GO:0005524">
    <property type="term" value="F:ATP binding"/>
    <property type="evidence" value="ECO:0007669"/>
    <property type="project" value="UniProtKB-UniRule"/>
</dbReference>
<dbReference type="Proteomes" id="UP000619293">
    <property type="component" value="Unassembled WGS sequence"/>
</dbReference>
<evidence type="ECO:0000259" key="7">
    <source>
        <dbReference type="PROSITE" id="PS50975"/>
    </source>
</evidence>
<keyword evidence="9" id="KW-1185">Reference proteome</keyword>
<dbReference type="InterPro" id="IPR001926">
    <property type="entry name" value="TrpB-like_PALP"/>
</dbReference>
<dbReference type="Pfam" id="PF18130">
    <property type="entry name" value="ATPgrasp_N"/>
    <property type="match status" value="1"/>
</dbReference>
<sequence length="751" mass="79998">MRYDDILDAIGHTPLLRLDVPAPSGVEVYAKLELQNLFAMKDRVAKRLLLDARQTGELVEGAPIIESSSGTMALGLALVGSRLGHPVHIVTDPRIDPITLAKLRALGCAVHIVEQMTGGGWQSARLELLARLRSRLDGAFWPRQYGNPQNPAAYAALADELKADLGDFDVLVGAVGSGGSLCGTARALLPSLPRLTTVAVDTVGSVLFGQPDRPERLQSGLGNSIFPENLDYAMIDEVHWLSDAEAFGATRSLAREQKIFAGNTSGSVYRVLRHLAEQAAPGTRLVGIFPDRGDRYINSVYGESSSEDVGRPVQVRYGTQVSRWSYAVLGRTNRPRFVFVESNTTGSGMEALRTTQRLGMDPVLVTGNPERYPGLADAPARVVVCDTNDPAELRRVLDHESADGRLVGVGTTSEFYLIPVAELSTALGLAGNPPAAMSTCRNKALTRDALKAAGVRQPRYEAVREAHEVAAAAARIGLPCVIKPADDSGSNNVLLCTDIEQAVAHAASVLAVRTNVRGQQTAGTVLVESYLAAPEYSVELLVGDARIECLGITAKYLADLPFFVEHMHVFPADLPKDDAEELEKAARAAVTACGMRQGVAHVELKLTTEGPAVVEVNGRPAGGMIPELIRLSCGVDLLEQHLRTTAGIPLPTPDAPRRYAGIRFLLADNAGILERVDGVPEAQQVTGIARVTVSAAPGTRVRPPRNAYDRLGHLIAVGPSAAEVQAALAKAVDQISLVVSEGGPTHEEGQK</sequence>
<dbReference type="EMBL" id="BONG01000005">
    <property type="protein sequence ID" value="GIF87657.1"/>
    <property type="molecule type" value="Genomic_DNA"/>
</dbReference>
<dbReference type="InterPro" id="IPR052032">
    <property type="entry name" value="ATP-dep_AA_Ligase"/>
</dbReference>
<accession>A0A8J3NNY4</accession>
<dbReference type="Pfam" id="PF18603">
    <property type="entry name" value="LAL_C2"/>
    <property type="match status" value="1"/>
</dbReference>
<keyword evidence="5" id="KW-0663">Pyridoxal phosphate</keyword>